<feature type="domain" description="Creatinase N-terminal" evidence="5">
    <location>
        <begin position="5"/>
        <end position="100"/>
    </location>
</feature>
<accession>A0A2T3FTY4</accession>
<dbReference type="InterPro" id="IPR050659">
    <property type="entry name" value="Peptidase_M24B"/>
</dbReference>
<comment type="similarity">
    <text evidence="3">Belongs to the peptidase M24B family.</text>
</comment>
<reference evidence="6 7" key="1">
    <citation type="submission" date="2018-03" db="EMBL/GenBank/DDBJ databases">
        <title>Lachnoclostridium SNUG30386 gen.nov., sp.nov., isolated from human faeces.</title>
        <authorList>
            <person name="Seo B."/>
            <person name="Jeon K."/>
            <person name="Ko G."/>
        </authorList>
    </citation>
    <scope>NUCLEOTIDE SEQUENCE [LARGE SCALE GENOMIC DNA]</scope>
    <source>
        <strain evidence="6 7">SNUG30386</strain>
    </source>
</reference>
<dbReference type="GO" id="GO:0046872">
    <property type="term" value="F:metal ion binding"/>
    <property type="evidence" value="ECO:0007669"/>
    <property type="project" value="UniProtKB-KW"/>
</dbReference>
<dbReference type="InterPro" id="IPR001131">
    <property type="entry name" value="Peptidase_M24B_aminopep-P_CS"/>
</dbReference>
<dbReference type="Pfam" id="PF01321">
    <property type="entry name" value="Creatinase_N"/>
    <property type="match status" value="1"/>
</dbReference>
<dbReference type="InterPro" id="IPR036005">
    <property type="entry name" value="Creatinase/aminopeptidase-like"/>
</dbReference>
<proteinExistence type="inferred from homology"/>
<evidence type="ECO:0000259" key="4">
    <source>
        <dbReference type="Pfam" id="PF00557"/>
    </source>
</evidence>
<evidence type="ECO:0000256" key="1">
    <source>
        <dbReference type="ARBA" id="ARBA00022723"/>
    </source>
</evidence>
<feature type="domain" description="Peptidase M24" evidence="4">
    <location>
        <begin position="138"/>
        <end position="342"/>
    </location>
</feature>
<dbReference type="Pfam" id="PF00557">
    <property type="entry name" value="Peptidase_M24"/>
    <property type="match status" value="1"/>
</dbReference>
<evidence type="ECO:0000313" key="7">
    <source>
        <dbReference type="Proteomes" id="UP000241048"/>
    </source>
</evidence>
<dbReference type="CDD" id="cd01092">
    <property type="entry name" value="APP-like"/>
    <property type="match status" value="1"/>
</dbReference>
<dbReference type="InterPro" id="IPR000587">
    <property type="entry name" value="Creatinase_N"/>
</dbReference>
<protein>
    <submittedName>
        <fullName evidence="6">Peptidase M24 family protein</fullName>
    </submittedName>
</protein>
<keyword evidence="2" id="KW-0378">Hydrolase</keyword>
<dbReference type="PANTHER" id="PTHR46112">
    <property type="entry name" value="AMINOPEPTIDASE"/>
    <property type="match status" value="1"/>
</dbReference>
<dbReference type="InterPro" id="IPR000994">
    <property type="entry name" value="Pept_M24"/>
</dbReference>
<evidence type="ECO:0000256" key="3">
    <source>
        <dbReference type="RuleBase" id="RU000590"/>
    </source>
</evidence>
<evidence type="ECO:0000313" key="6">
    <source>
        <dbReference type="EMBL" id="PST38733.1"/>
    </source>
</evidence>
<sequence>MNTQRLEKVLKKMETEGLEQMIISDPYAIYYLTGRFIDPGERLLALYINQSGKNKIFINNLFTVPEDLGVEKFRFSDTDDYLTPLCDCVEAGKPLGIDKTFAARFLIPVIDHSGASSYKVSSICIDEVRACKDDEEREKMRAVSAINDKAMAQFRGLIHEGVTEEEIASKMLDIYKSLGADGYSFEPLVGFGANCALGHHGPDNTVLKEGDTVLFDVGCRKDGYCADMTRTFFYKKVPSEKHRAIYETVRRANAAAEAILKPGVPLCEVDKAARQIIEDAGYGPNFTHRLGHFIGLEVHEYGDVSSANTKVAEVGNIFSIEPGIYVEGEVGVRIEDLVLITEDGCEILNSFSKELDIVE</sequence>
<keyword evidence="1 3" id="KW-0479">Metal-binding</keyword>
<organism evidence="6 7">
    <name type="scientific">Clostridium fessum</name>
    <dbReference type="NCBI Taxonomy" id="2126740"/>
    <lineage>
        <taxon>Bacteria</taxon>
        <taxon>Bacillati</taxon>
        <taxon>Bacillota</taxon>
        <taxon>Clostridia</taxon>
        <taxon>Eubacteriales</taxon>
        <taxon>Clostridiaceae</taxon>
        <taxon>Clostridium</taxon>
    </lineage>
</organism>
<comment type="caution">
    <text evidence="6">The sequence shown here is derived from an EMBL/GenBank/DDBJ whole genome shotgun (WGS) entry which is preliminary data.</text>
</comment>
<name>A0A2T3FTY4_9CLOT</name>
<dbReference type="AlphaFoldDB" id="A0A2T3FTY4"/>
<dbReference type="Gene3D" id="3.90.230.10">
    <property type="entry name" value="Creatinase/methionine aminopeptidase superfamily"/>
    <property type="match status" value="1"/>
</dbReference>
<dbReference type="SUPFAM" id="SSF53092">
    <property type="entry name" value="Creatinase/prolidase N-terminal domain"/>
    <property type="match status" value="1"/>
</dbReference>
<evidence type="ECO:0000256" key="2">
    <source>
        <dbReference type="ARBA" id="ARBA00022801"/>
    </source>
</evidence>
<dbReference type="Proteomes" id="UP000241048">
    <property type="component" value="Unassembled WGS sequence"/>
</dbReference>
<keyword evidence="7" id="KW-1185">Reference proteome</keyword>
<dbReference type="SUPFAM" id="SSF55920">
    <property type="entry name" value="Creatinase/aminopeptidase"/>
    <property type="match status" value="1"/>
</dbReference>
<dbReference type="EMBL" id="PYLO01000001">
    <property type="protein sequence ID" value="PST38733.1"/>
    <property type="molecule type" value="Genomic_DNA"/>
</dbReference>
<dbReference type="PANTHER" id="PTHR46112:SF3">
    <property type="entry name" value="AMINOPEPTIDASE YPDF"/>
    <property type="match status" value="1"/>
</dbReference>
<evidence type="ECO:0000259" key="5">
    <source>
        <dbReference type="Pfam" id="PF01321"/>
    </source>
</evidence>
<dbReference type="PROSITE" id="PS00491">
    <property type="entry name" value="PROLINE_PEPTIDASE"/>
    <property type="match status" value="1"/>
</dbReference>
<dbReference type="Gene3D" id="3.40.350.10">
    <property type="entry name" value="Creatinase/prolidase N-terminal domain"/>
    <property type="match status" value="1"/>
</dbReference>
<gene>
    <name evidence="6" type="ORF">C7U56_01925</name>
</gene>
<dbReference type="GO" id="GO:0016787">
    <property type="term" value="F:hydrolase activity"/>
    <property type="evidence" value="ECO:0007669"/>
    <property type="project" value="UniProtKB-KW"/>
</dbReference>
<dbReference type="InterPro" id="IPR029149">
    <property type="entry name" value="Creatin/AminoP/Spt16_N"/>
</dbReference>